<keyword evidence="2" id="KW-1185">Reference proteome</keyword>
<evidence type="ECO:0008006" key="3">
    <source>
        <dbReference type="Google" id="ProtNLM"/>
    </source>
</evidence>
<accession>A0ABP6FTG6</accession>
<proteinExistence type="predicted"/>
<dbReference type="EMBL" id="BAAATE010000063">
    <property type="protein sequence ID" value="GAA2700964.1"/>
    <property type="molecule type" value="Genomic_DNA"/>
</dbReference>
<dbReference type="Proteomes" id="UP001501666">
    <property type="component" value="Unassembled WGS sequence"/>
</dbReference>
<reference evidence="2" key="1">
    <citation type="journal article" date="2019" name="Int. J. Syst. Evol. Microbiol.">
        <title>The Global Catalogue of Microorganisms (GCM) 10K type strain sequencing project: providing services to taxonomists for standard genome sequencing and annotation.</title>
        <authorList>
            <consortium name="The Broad Institute Genomics Platform"/>
            <consortium name="The Broad Institute Genome Sequencing Center for Infectious Disease"/>
            <person name="Wu L."/>
            <person name="Ma J."/>
        </authorList>
    </citation>
    <scope>NUCLEOTIDE SEQUENCE [LARGE SCALE GENOMIC DNA]</scope>
    <source>
        <strain evidence="2">JCM 6835</strain>
    </source>
</reference>
<evidence type="ECO:0000313" key="1">
    <source>
        <dbReference type="EMBL" id="GAA2700964.1"/>
    </source>
</evidence>
<comment type="caution">
    <text evidence="1">The sequence shown here is derived from an EMBL/GenBank/DDBJ whole genome shotgun (WGS) entry which is preliminary data.</text>
</comment>
<organism evidence="1 2">
    <name type="scientific">Nonomuraea recticatena</name>
    <dbReference type="NCBI Taxonomy" id="46178"/>
    <lineage>
        <taxon>Bacteria</taxon>
        <taxon>Bacillati</taxon>
        <taxon>Actinomycetota</taxon>
        <taxon>Actinomycetes</taxon>
        <taxon>Streptosporangiales</taxon>
        <taxon>Streptosporangiaceae</taxon>
        <taxon>Nonomuraea</taxon>
    </lineage>
</organism>
<gene>
    <name evidence="1" type="ORF">GCM10010412_098420</name>
</gene>
<name>A0ABP6FTG6_9ACTN</name>
<sequence length="201" mass="21926">MAECEQHIANVTHQWLLGVGQALKAIRDHKLYEHTGYPSFDAYVSHRWDMTRQRAHQLIAALPIVELVAPYADREVKEGQTRVLASVYDAHGGEAVVEVWVEATRSGKPTAAALERIARARGYLAPAGGGKTLSRKDVGHPNAILEMREALRAFDLQSLRVLAAESPDAAEEIRVGCEQAGNALLQFASELAGMTAGHTEH</sequence>
<protein>
    <recommendedName>
        <fullName evidence="3">XRE family transcriptional regulator</fullName>
    </recommendedName>
</protein>
<evidence type="ECO:0000313" key="2">
    <source>
        <dbReference type="Proteomes" id="UP001501666"/>
    </source>
</evidence>